<keyword evidence="7" id="KW-1185">Reference proteome</keyword>
<dbReference type="InterPro" id="IPR007527">
    <property type="entry name" value="Znf_SWIM"/>
</dbReference>
<gene>
    <name evidence="6" type="ordered locus">BMS_1355</name>
</gene>
<feature type="domain" description="Helicase ATP-binding" evidence="4">
    <location>
        <begin position="622"/>
        <end position="780"/>
    </location>
</feature>
<dbReference type="PATRIC" id="fig|862908.3.peg.1289"/>
<evidence type="ECO:0000259" key="3">
    <source>
        <dbReference type="PROSITE" id="PS50966"/>
    </source>
</evidence>
<dbReference type="InterPro" id="IPR049730">
    <property type="entry name" value="SNF2/RAD54-like_C"/>
</dbReference>
<dbReference type="KEGG" id="bmx:BMS_1355"/>
<dbReference type="STRING" id="862908.BMS_1355"/>
<dbReference type="GO" id="GO:0008270">
    <property type="term" value="F:zinc ion binding"/>
    <property type="evidence" value="ECO:0007669"/>
    <property type="project" value="UniProtKB-KW"/>
</dbReference>
<name>E1WZN7_HALMS</name>
<keyword evidence="2" id="KW-0862">Zinc</keyword>
<keyword evidence="6" id="KW-0547">Nucleotide-binding</keyword>
<feature type="domain" description="Helicase C-terminal" evidence="5">
    <location>
        <begin position="902"/>
        <end position="1056"/>
    </location>
</feature>
<dbReference type="PROSITE" id="PS51192">
    <property type="entry name" value="HELICASE_ATP_BIND_1"/>
    <property type="match status" value="1"/>
</dbReference>
<dbReference type="CDD" id="cd18793">
    <property type="entry name" value="SF2_C_SNF"/>
    <property type="match status" value="1"/>
</dbReference>
<dbReference type="HOGENOM" id="CLU_000315_21_0_7"/>
<dbReference type="Gene3D" id="3.40.50.10810">
    <property type="entry name" value="Tandem AAA-ATPase domain"/>
    <property type="match status" value="1"/>
</dbReference>
<dbReference type="SMART" id="SM00487">
    <property type="entry name" value="DEXDc"/>
    <property type="match status" value="1"/>
</dbReference>
<organism evidence="6 7">
    <name type="scientific">Halobacteriovorax marinus (strain ATCC BAA-682 / DSM 15412 / SJ)</name>
    <name type="common">Bacteriovorax marinus</name>
    <dbReference type="NCBI Taxonomy" id="862908"/>
    <lineage>
        <taxon>Bacteria</taxon>
        <taxon>Pseudomonadati</taxon>
        <taxon>Bdellovibrionota</taxon>
        <taxon>Bacteriovoracia</taxon>
        <taxon>Bacteriovoracales</taxon>
        <taxon>Halobacteriovoraceae</taxon>
        <taxon>Halobacteriovorax</taxon>
    </lineage>
</organism>
<keyword evidence="6" id="KW-0347">Helicase</keyword>
<dbReference type="PROSITE" id="PS51194">
    <property type="entry name" value="HELICASE_CTER"/>
    <property type="match status" value="1"/>
</dbReference>
<dbReference type="Proteomes" id="UP000008963">
    <property type="component" value="Chromosome"/>
</dbReference>
<dbReference type="InterPro" id="IPR014001">
    <property type="entry name" value="Helicase_ATP-bd"/>
</dbReference>
<dbReference type="eggNOG" id="COG0553">
    <property type="taxonomic scope" value="Bacteria"/>
</dbReference>
<dbReference type="InterPro" id="IPR038718">
    <property type="entry name" value="SNF2-like_sf"/>
</dbReference>
<dbReference type="Pfam" id="PF00176">
    <property type="entry name" value="SNF2-rel_dom"/>
    <property type="match status" value="1"/>
</dbReference>
<dbReference type="InterPro" id="IPR001650">
    <property type="entry name" value="Helicase_C-like"/>
</dbReference>
<dbReference type="GO" id="GO:0004386">
    <property type="term" value="F:helicase activity"/>
    <property type="evidence" value="ECO:0007669"/>
    <property type="project" value="UniProtKB-KW"/>
</dbReference>
<keyword evidence="1" id="KW-0378">Hydrolase</keyword>
<dbReference type="PANTHER" id="PTHR10799">
    <property type="entry name" value="SNF2/RAD54 HELICASE FAMILY"/>
    <property type="match status" value="1"/>
</dbReference>
<evidence type="ECO:0000256" key="1">
    <source>
        <dbReference type="ARBA" id="ARBA00022801"/>
    </source>
</evidence>
<dbReference type="Pfam" id="PF00271">
    <property type="entry name" value="Helicase_C"/>
    <property type="match status" value="1"/>
</dbReference>
<reference evidence="7" key="1">
    <citation type="journal article" date="2013" name="ISME J.">
        <title>A small predatory core genome in the divergent marine Bacteriovorax marinus SJ and the terrestrial Bdellovibrio bacteriovorus.</title>
        <authorList>
            <person name="Crossman L.C."/>
            <person name="Chen H."/>
            <person name="Cerdeno-Tarraga A.M."/>
            <person name="Brooks K."/>
            <person name="Quail M.A."/>
            <person name="Pineiro S.A."/>
            <person name="Hobley L."/>
            <person name="Sockett R.E."/>
            <person name="Bentley S.D."/>
            <person name="Parkhill J."/>
            <person name="Williams H.N."/>
            <person name="Stine O.C."/>
        </authorList>
    </citation>
    <scope>NUCLEOTIDE SEQUENCE [LARGE SCALE GENOMIC DNA]</scope>
    <source>
        <strain evidence="7">ATCC BAA-682 / DSM 15412 / SJ</strain>
    </source>
</reference>
<dbReference type="SMART" id="SM00490">
    <property type="entry name" value="HELICc"/>
    <property type="match status" value="1"/>
</dbReference>
<dbReference type="AlphaFoldDB" id="E1WZN7"/>
<dbReference type="InterPro" id="IPR027417">
    <property type="entry name" value="P-loop_NTPase"/>
</dbReference>
<dbReference type="SUPFAM" id="SSF52540">
    <property type="entry name" value="P-loop containing nucleoside triphosphate hydrolases"/>
    <property type="match status" value="2"/>
</dbReference>
<dbReference type="InterPro" id="IPR000330">
    <property type="entry name" value="SNF2_N"/>
</dbReference>
<evidence type="ECO:0000313" key="6">
    <source>
        <dbReference type="EMBL" id="CBW26223.1"/>
    </source>
</evidence>
<protein>
    <submittedName>
        <fullName evidence="6">Helicase</fullName>
    </submittedName>
</protein>
<dbReference type="GO" id="GO:0005524">
    <property type="term" value="F:ATP binding"/>
    <property type="evidence" value="ECO:0007669"/>
    <property type="project" value="InterPro"/>
</dbReference>
<dbReference type="Gene3D" id="3.40.50.300">
    <property type="entry name" value="P-loop containing nucleotide triphosphate hydrolases"/>
    <property type="match status" value="1"/>
</dbReference>
<dbReference type="PROSITE" id="PS50966">
    <property type="entry name" value="ZF_SWIM"/>
    <property type="match status" value="1"/>
</dbReference>
<evidence type="ECO:0000256" key="2">
    <source>
        <dbReference type="PROSITE-ProRule" id="PRU00325"/>
    </source>
</evidence>
<proteinExistence type="predicted"/>
<dbReference type="GO" id="GO:0016787">
    <property type="term" value="F:hydrolase activity"/>
    <property type="evidence" value="ECO:0007669"/>
    <property type="project" value="UniProtKB-KW"/>
</dbReference>
<accession>E1WZN7</accession>
<evidence type="ECO:0000259" key="5">
    <source>
        <dbReference type="PROSITE" id="PS51194"/>
    </source>
</evidence>
<feature type="domain" description="SWIM-type" evidence="3">
    <location>
        <begin position="53"/>
        <end position="101"/>
    </location>
</feature>
<evidence type="ECO:0000313" key="7">
    <source>
        <dbReference type="Proteomes" id="UP000008963"/>
    </source>
</evidence>
<dbReference type="EMBL" id="FQ312005">
    <property type="protein sequence ID" value="CBW26223.1"/>
    <property type="molecule type" value="Genomic_DNA"/>
</dbReference>
<evidence type="ECO:0000259" key="4">
    <source>
        <dbReference type="PROSITE" id="PS51192"/>
    </source>
</evidence>
<keyword evidence="2" id="KW-0479">Metal-binding</keyword>
<keyword evidence="2" id="KW-0863">Zinc-finger</keyword>
<sequence>MRQFLIYMVSNLVDFSNKCAYYFNNNQKKSGESLLSKKLVRIFHSSSNELKAYTLTDTIHNIELEWIQLKSYKAIKAKCDCREFQFSASCSHLWAIIKSADSEQFPDAVQSLEKVDFITPTPAPPVDSSPKSNALLKLENAFEQQKKEYEAKFNIEETHEKELSFKIFENYPMQDNALRVDLQIDKKLIHLNDKLIKSLSERDRGLVEIFRRMSSVQSKSYWQRRNIKSKNTFFEIPSESIPFLLPLISQCGLVNSKNEVITYQERETLVAHGKLEDSDEWKFTPFFKLGDRVIEISEVYCIRNIELALLDRSIYRVDYRGLRPLFEQFLNEKTSFKKDEVPKKELKNFIKKYPSLAVVEIPKSVKIDKVLVSPIIRMNLDISSGPIGTVIWAQIISTYENDWHSPLSPIPLTQDDQRVLRVKDSNKELELLNFLAQTLDLNLETKDFSRKIEIKVDDFNEKISLLINNEIEVFAKNKRVSVPKSMGISIESDDDWFEVKSNLEYEGESFHTPKILAMAKDSQALIPLKNGELGLAPVEWLRKHLRLEYMSYMKDEKVIMAADHLLYLDLLFEEKQLKTRPPSYSQLLQKLKNAKEAPELSIPKTFNGKLRDYQYEGVKWLNFIDELSLGGCLADEMGLGKTVQILCHLAILKEKKRTKHLIIVPKSLIHNWKKEAKKFCPHLKTRVYEGARKDRVDILEEDFDILFCTYGITRNDYETLKEVYFDTIILDEAQHIKNENSLISKSVLLLQSRSKFIVTGTPIENNLSELFTLFRFLSPKVFNQQKISKENLTDGNESVVENILKGLRPLILRRMKVDVLKDLPPKNESVLAVELSPEQNEIYNELKEHYRSKLMDKVQKVGIKKSKVHILEALLRLRQAACHPGLINPLYLDSESAKLEILVEKLKVIAKSGEKALVFSQFTQFLKIVQNRLKAEGIEFSYLDGQTRNREEVIDEFKEVPDKTAFLISLKAGGFGLNLTQAKYCFLLDPWWNPAVEGQAIDRIHRIGQKSEVYAIKLLSEGTVEEKIIEMQKRKKKLVDNLFFGDSTVLKDIDSSDLVFLFS</sequence>
<keyword evidence="6" id="KW-0067">ATP-binding</keyword>